<dbReference type="InterPro" id="IPR045538">
    <property type="entry name" value="CIS_TMP"/>
</dbReference>
<reference evidence="3" key="1">
    <citation type="submission" date="2016-03" db="EMBL/GenBank/DDBJ databases">
        <title>Draft genome sequence of Paenibacillus glacialis DSM 22343.</title>
        <authorList>
            <person name="Shin S.-K."/>
            <person name="Yi H."/>
        </authorList>
    </citation>
    <scope>NUCLEOTIDE SEQUENCE [LARGE SCALE GENOMIC DNA]</scope>
    <source>
        <strain evidence="3">CCUG 60099</strain>
    </source>
</reference>
<evidence type="ECO:0000313" key="3">
    <source>
        <dbReference type="Proteomes" id="UP000093343"/>
    </source>
</evidence>
<sequence>MGISSKNGIAVNYAGIILLNSFIVMLFERLRLVKDNNFTSIENQKNAVLYLQYVITGVSETEDSYLALNKILCGLSVTDSVPAKIEISQENEILIVGLINAAVSYWSAIGHSSVEGFRDNWLIRDGILIELEDRWELTVDKRAYDVLINKSPFAFSIIKYPWMHKPLHVIWPY</sequence>
<keyword evidence="1" id="KW-1133">Transmembrane helix</keyword>
<keyword evidence="3" id="KW-1185">Reference proteome</keyword>
<gene>
    <name evidence="2" type="ORF">FLP_12405</name>
</gene>
<dbReference type="EMBL" id="LVEN01000027">
    <property type="protein sequence ID" value="OCB73489.1"/>
    <property type="molecule type" value="Genomic_DNA"/>
</dbReference>
<protein>
    <submittedName>
        <fullName evidence="2">Uncharacterized protein</fullName>
    </submittedName>
</protein>
<dbReference type="Proteomes" id="UP000093343">
    <property type="component" value="Unassembled WGS sequence"/>
</dbReference>
<organism evidence="2 3">
    <name type="scientific">Flavobacterium piscis</name>
    <dbReference type="NCBI Taxonomy" id="1114874"/>
    <lineage>
        <taxon>Bacteria</taxon>
        <taxon>Pseudomonadati</taxon>
        <taxon>Bacteroidota</taxon>
        <taxon>Flavobacteriia</taxon>
        <taxon>Flavobacteriales</taxon>
        <taxon>Flavobacteriaceae</taxon>
        <taxon>Flavobacterium</taxon>
    </lineage>
</organism>
<keyword evidence="1" id="KW-0812">Transmembrane</keyword>
<proteinExistence type="predicted"/>
<accession>A0ABX2XHQ2</accession>
<dbReference type="RefSeq" id="WP_065449812.1">
    <property type="nucleotide sequence ID" value="NZ_LVEN01000027.1"/>
</dbReference>
<dbReference type="Pfam" id="PF19268">
    <property type="entry name" value="CIS_TMP"/>
    <property type="match status" value="1"/>
</dbReference>
<evidence type="ECO:0000256" key="1">
    <source>
        <dbReference type="SAM" id="Phobius"/>
    </source>
</evidence>
<evidence type="ECO:0000313" key="2">
    <source>
        <dbReference type="EMBL" id="OCB73489.1"/>
    </source>
</evidence>
<comment type="caution">
    <text evidence="2">The sequence shown here is derived from an EMBL/GenBank/DDBJ whole genome shotgun (WGS) entry which is preliminary data.</text>
</comment>
<name>A0ABX2XHQ2_9FLAO</name>
<feature type="transmembrane region" description="Helical" evidence="1">
    <location>
        <begin position="9"/>
        <end position="27"/>
    </location>
</feature>
<keyword evidence="1" id="KW-0472">Membrane</keyword>